<dbReference type="InterPro" id="IPR018713">
    <property type="entry name" value="MPAB/Lcp_cat_dom"/>
</dbReference>
<keyword evidence="3" id="KW-1185">Reference proteome</keyword>
<dbReference type="EMBL" id="AP022596">
    <property type="protein sequence ID" value="BBY62685.1"/>
    <property type="molecule type" value="Genomic_DNA"/>
</dbReference>
<dbReference type="GO" id="GO:0016491">
    <property type="term" value="F:oxidoreductase activity"/>
    <property type="evidence" value="ECO:0007669"/>
    <property type="project" value="InterPro"/>
</dbReference>
<dbReference type="Pfam" id="PF09995">
    <property type="entry name" value="MPAB_Lcp_cat"/>
    <property type="match status" value="1"/>
</dbReference>
<accession>A0A7I7T3C0</accession>
<organism evidence="2 3">
    <name type="scientific">Mycolicibacterium helvum</name>
    <dbReference type="NCBI Taxonomy" id="1534349"/>
    <lineage>
        <taxon>Bacteria</taxon>
        <taxon>Bacillati</taxon>
        <taxon>Actinomycetota</taxon>
        <taxon>Actinomycetes</taxon>
        <taxon>Mycobacteriales</taxon>
        <taxon>Mycobacteriaceae</taxon>
        <taxon>Mycolicibacterium</taxon>
    </lineage>
</organism>
<feature type="domain" description="ER-bound oxygenase mpaB/mpaB'/Rubber oxygenase catalytic" evidence="1">
    <location>
        <begin position="34"/>
        <end position="273"/>
    </location>
</feature>
<sequence>MGIAAVTSTANSATGASAEAGDITWALGPGSVSWRVMKDPTVFIIGLLREAMLLTLHPAFAAAAVDHDSFNDDPVARFKHVAWYTYGATYGTPDEAEFVSDIVRRRHNTIVGMEPLTQLPYQANAEYELVLTQAMLSASFLAAYELLYGELTSAQRDQFCREQKVPAALLGVNPAHLPDTYGGLVDFIAQARNRFATGLQAREVLSPFANGVYPRGTAIGDLPAGVRQAAMFVLRSFSDMAMLTMSWEERELISINRRPKLGSRRATEAAMRLLSKWFTGEKGQAFFEKFLGERFAAIYTRGLAAETAPGGRTRVAKFEVPEATPCLFQHDDLLRNWPGSTAEYYLGVERELNQDASTPAPTPVLLSATASASS</sequence>
<evidence type="ECO:0000259" key="1">
    <source>
        <dbReference type="Pfam" id="PF09995"/>
    </source>
</evidence>
<proteinExistence type="predicted"/>
<dbReference type="PANTHER" id="PTHR36151">
    <property type="entry name" value="BLR2777 PROTEIN"/>
    <property type="match status" value="1"/>
</dbReference>
<dbReference type="Proteomes" id="UP000467148">
    <property type="component" value="Chromosome"/>
</dbReference>
<dbReference type="RefSeq" id="WP_163746457.1">
    <property type="nucleotide sequence ID" value="NZ_AP022596.1"/>
</dbReference>
<dbReference type="KEGG" id="mhev:MHEL_09280"/>
<evidence type="ECO:0000313" key="3">
    <source>
        <dbReference type="Proteomes" id="UP000467148"/>
    </source>
</evidence>
<name>A0A7I7T3C0_9MYCO</name>
<gene>
    <name evidence="2" type="ORF">MHEL_09280</name>
</gene>
<dbReference type="PANTHER" id="PTHR36151:SF3">
    <property type="entry name" value="ER-BOUND OXYGENASE MPAB_MPAB'_RUBBER OXYGENASE CATALYTIC DOMAIN-CONTAINING PROTEIN"/>
    <property type="match status" value="1"/>
</dbReference>
<reference evidence="2 3" key="1">
    <citation type="journal article" date="2019" name="Emerg. Microbes Infect.">
        <title>Comprehensive subspecies identification of 175 nontuberculous mycobacteria species based on 7547 genomic profiles.</title>
        <authorList>
            <person name="Matsumoto Y."/>
            <person name="Kinjo T."/>
            <person name="Motooka D."/>
            <person name="Nabeya D."/>
            <person name="Jung N."/>
            <person name="Uechi K."/>
            <person name="Horii T."/>
            <person name="Iida T."/>
            <person name="Fujita J."/>
            <person name="Nakamura S."/>
        </authorList>
    </citation>
    <scope>NUCLEOTIDE SEQUENCE [LARGE SCALE GENOMIC DNA]</scope>
    <source>
        <strain evidence="2 3">JCM 30396</strain>
    </source>
</reference>
<dbReference type="AlphaFoldDB" id="A0A7I7T3C0"/>
<protein>
    <recommendedName>
        <fullName evidence="1">ER-bound oxygenase mpaB/mpaB'/Rubber oxygenase catalytic domain-containing protein</fullName>
    </recommendedName>
</protein>
<evidence type="ECO:0000313" key="2">
    <source>
        <dbReference type="EMBL" id="BBY62685.1"/>
    </source>
</evidence>